<dbReference type="EMBL" id="AHAM01000221">
    <property type="protein sequence ID" value="EHK54193.1"/>
    <property type="molecule type" value="Genomic_DNA"/>
</dbReference>
<accession>H0HYI4</accession>
<proteinExistence type="predicted"/>
<keyword evidence="2" id="KW-1185">Reference proteome</keyword>
<protein>
    <submittedName>
        <fullName evidence="1">Uncharacterized protein</fullName>
    </submittedName>
</protein>
<gene>
    <name evidence="1" type="ORF">MAXJ12_26323</name>
</gene>
<evidence type="ECO:0000313" key="1">
    <source>
        <dbReference type="EMBL" id="EHK54193.1"/>
    </source>
</evidence>
<dbReference type="PATRIC" id="fig|1107882.3.peg.5109"/>
<organism evidence="1 2">
    <name type="scientific">Mesorhizobium alhagi CCNWXJ12-2</name>
    <dbReference type="NCBI Taxonomy" id="1107882"/>
    <lineage>
        <taxon>Bacteria</taxon>
        <taxon>Pseudomonadati</taxon>
        <taxon>Pseudomonadota</taxon>
        <taxon>Alphaproteobacteria</taxon>
        <taxon>Hyphomicrobiales</taxon>
        <taxon>Phyllobacteriaceae</taxon>
        <taxon>Allomesorhizobium</taxon>
    </lineage>
</organism>
<dbReference type="Proteomes" id="UP000003250">
    <property type="component" value="Unassembled WGS sequence"/>
</dbReference>
<dbReference type="AlphaFoldDB" id="H0HYI4"/>
<evidence type="ECO:0000313" key="2">
    <source>
        <dbReference type="Proteomes" id="UP000003250"/>
    </source>
</evidence>
<name>H0HYI4_9HYPH</name>
<reference evidence="1 2" key="1">
    <citation type="journal article" date="2012" name="J. Bacteriol.">
        <title>Draft Genome Sequence of Mesorhizobium alhagi CCNWXJ12-2T, a Novel Salt-Resistant Species Isolated from the Desert of Northwestern China.</title>
        <authorList>
            <person name="Zhou M."/>
            <person name="Chen W."/>
            <person name="Chen H."/>
            <person name="Wei G."/>
        </authorList>
    </citation>
    <scope>NUCLEOTIDE SEQUENCE [LARGE SCALE GENOMIC DNA]</scope>
    <source>
        <strain evidence="1 2">CCNWXJ12-2</strain>
    </source>
</reference>
<sequence>MERAASKGSQARTLGFGNAIEYAPIDNLPILVRASMIQDTILPLHPP</sequence>